<dbReference type="InterPro" id="IPR002314">
    <property type="entry name" value="aa-tRNA-synt_IIb"/>
</dbReference>
<evidence type="ECO:0000256" key="16">
    <source>
        <dbReference type="PIRSR" id="PIRSR001529-2"/>
    </source>
</evidence>
<keyword evidence="6 19" id="KW-0436">Ligase</keyword>
<dbReference type="Gene3D" id="1.10.287.40">
    <property type="entry name" value="Serine-tRNA synthetase, tRNA binding domain"/>
    <property type="match status" value="1"/>
</dbReference>
<feature type="binding site" evidence="15">
    <location>
        <position position="284"/>
    </location>
    <ligand>
        <name>L-serine</name>
        <dbReference type="ChEBI" id="CHEBI:33384"/>
    </ligand>
</feature>
<dbReference type="InterPro" id="IPR002317">
    <property type="entry name" value="Ser-tRNA-ligase_type_1"/>
</dbReference>
<dbReference type="Proteomes" id="UP000176504">
    <property type="component" value="Unassembled WGS sequence"/>
</dbReference>
<dbReference type="GO" id="GO:0004828">
    <property type="term" value="F:serine-tRNA ligase activity"/>
    <property type="evidence" value="ECO:0007669"/>
    <property type="project" value="UniProtKB-UniRule"/>
</dbReference>
<evidence type="ECO:0000256" key="4">
    <source>
        <dbReference type="ARBA" id="ARBA00012840"/>
    </source>
</evidence>
<dbReference type="PIRSF" id="PIRSF001529">
    <property type="entry name" value="Ser-tRNA-synth_IIa"/>
    <property type="match status" value="1"/>
</dbReference>
<keyword evidence="8 16" id="KW-0067">ATP-binding</keyword>
<comment type="pathway">
    <text evidence="2">Aminoacyl-tRNA biosynthesis; selenocysteinyl-tRNA(Sec) biosynthesis; L-seryl-tRNA(Sec) from L-serine and tRNA(Sec): step 1/1.</text>
</comment>
<evidence type="ECO:0000259" key="18">
    <source>
        <dbReference type="PROSITE" id="PS50862"/>
    </source>
</evidence>
<comment type="similarity">
    <text evidence="3">Belongs to the class-II aminoacyl-tRNA synthetase family. Type-1 seryl-tRNA synthetase subfamily.</text>
</comment>
<comment type="caution">
    <text evidence="19">The sequence shown here is derived from an EMBL/GenBank/DDBJ whole genome shotgun (WGS) entry which is preliminary data.</text>
</comment>
<feature type="binding site" evidence="16">
    <location>
        <begin position="284"/>
        <end position="286"/>
    </location>
    <ligand>
        <name>ATP</name>
        <dbReference type="ChEBI" id="CHEBI:30616"/>
    </ligand>
</feature>
<evidence type="ECO:0000256" key="13">
    <source>
        <dbReference type="ARBA" id="ARBA00048823"/>
    </source>
</evidence>
<feature type="binding site" evidence="16">
    <location>
        <begin position="300"/>
        <end position="303"/>
    </location>
    <ligand>
        <name>ATP</name>
        <dbReference type="ChEBI" id="CHEBI:30616"/>
    </ligand>
</feature>
<name>A0A1F4VDI0_UNCKA</name>
<evidence type="ECO:0000256" key="15">
    <source>
        <dbReference type="PIRSR" id="PIRSR001529-1"/>
    </source>
</evidence>
<evidence type="ECO:0000256" key="9">
    <source>
        <dbReference type="ARBA" id="ARBA00022917"/>
    </source>
</evidence>
<dbReference type="EC" id="6.1.1.11" evidence="4 14"/>
<evidence type="ECO:0000256" key="14">
    <source>
        <dbReference type="NCBIfam" id="TIGR00414"/>
    </source>
</evidence>
<comment type="catalytic activity">
    <reaction evidence="13">
        <text>tRNA(Ser) + L-serine + ATP = L-seryl-tRNA(Ser) + AMP + diphosphate + H(+)</text>
        <dbReference type="Rhea" id="RHEA:12292"/>
        <dbReference type="Rhea" id="RHEA-COMP:9669"/>
        <dbReference type="Rhea" id="RHEA-COMP:9703"/>
        <dbReference type="ChEBI" id="CHEBI:15378"/>
        <dbReference type="ChEBI" id="CHEBI:30616"/>
        <dbReference type="ChEBI" id="CHEBI:33019"/>
        <dbReference type="ChEBI" id="CHEBI:33384"/>
        <dbReference type="ChEBI" id="CHEBI:78442"/>
        <dbReference type="ChEBI" id="CHEBI:78533"/>
        <dbReference type="ChEBI" id="CHEBI:456215"/>
        <dbReference type="EC" id="6.1.1.11"/>
    </reaction>
</comment>
<comment type="catalytic activity">
    <reaction evidence="12">
        <text>tRNA(Sec) + L-serine + ATP = L-seryl-tRNA(Sec) + AMP + diphosphate + H(+)</text>
        <dbReference type="Rhea" id="RHEA:42580"/>
        <dbReference type="Rhea" id="RHEA-COMP:9742"/>
        <dbReference type="Rhea" id="RHEA-COMP:10128"/>
        <dbReference type="ChEBI" id="CHEBI:15378"/>
        <dbReference type="ChEBI" id="CHEBI:30616"/>
        <dbReference type="ChEBI" id="CHEBI:33019"/>
        <dbReference type="ChEBI" id="CHEBI:33384"/>
        <dbReference type="ChEBI" id="CHEBI:78442"/>
        <dbReference type="ChEBI" id="CHEBI:78533"/>
        <dbReference type="ChEBI" id="CHEBI:456215"/>
        <dbReference type="EC" id="6.1.1.11"/>
    </reaction>
</comment>
<evidence type="ECO:0000256" key="7">
    <source>
        <dbReference type="ARBA" id="ARBA00022741"/>
    </source>
</evidence>
<gene>
    <name evidence="19" type="ORF">A3A78_03435</name>
</gene>
<dbReference type="PANTHER" id="PTHR43697">
    <property type="entry name" value="SERYL-TRNA SYNTHETASE"/>
    <property type="match status" value="1"/>
</dbReference>
<dbReference type="EMBL" id="MEVI01000003">
    <property type="protein sequence ID" value="OGC55008.1"/>
    <property type="molecule type" value="Genomic_DNA"/>
</dbReference>
<dbReference type="PANTHER" id="PTHR43697:SF1">
    <property type="entry name" value="SERINE--TRNA LIGASE"/>
    <property type="match status" value="1"/>
</dbReference>
<evidence type="ECO:0000256" key="11">
    <source>
        <dbReference type="ARBA" id="ARBA00039158"/>
    </source>
</evidence>
<dbReference type="SUPFAM" id="SSF46589">
    <property type="entry name" value="tRNA-binding arm"/>
    <property type="match status" value="1"/>
</dbReference>
<evidence type="ECO:0000313" key="20">
    <source>
        <dbReference type="Proteomes" id="UP000176504"/>
    </source>
</evidence>
<keyword evidence="5" id="KW-0963">Cytoplasm</keyword>
<comment type="subcellular location">
    <subcellularLocation>
        <location evidence="1">Cytoplasm</location>
    </subcellularLocation>
</comment>
<accession>A0A1F4VDI0</accession>
<feature type="coiled-coil region" evidence="17">
    <location>
        <begin position="67"/>
        <end position="94"/>
    </location>
</feature>
<feature type="domain" description="Aminoacyl-transfer RNA synthetases class-II family profile" evidence="18">
    <location>
        <begin position="156"/>
        <end position="431"/>
    </location>
</feature>
<feature type="binding site" evidence="15">
    <location>
        <position position="404"/>
    </location>
    <ligand>
        <name>L-serine</name>
        <dbReference type="ChEBI" id="CHEBI:33384"/>
    </ligand>
</feature>
<feature type="binding site" evidence="15">
    <location>
        <position position="307"/>
    </location>
    <ligand>
        <name>L-serine</name>
        <dbReference type="ChEBI" id="CHEBI:33384"/>
    </ligand>
</feature>
<dbReference type="GO" id="GO:0006434">
    <property type="term" value="P:seryl-tRNA aminoacylation"/>
    <property type="evidence" value="ECO:0007669"/>
    <property type="project" value="UniProtKB-UniRule"/>
</dbReference>
<dbReference type="GO" id="GO:0005524">
    <property type="term" value="F:ATP binding"/>
    <property type="evidence" value="ECO:0007669"/>
    <property type="project" value="UniProtKB-KW"/>
</dbReference>
<dbReference type="SUPFAM" id="SSF55681">
    <property type="entry name" value="Class II aaRS and biotin synthetases"/>
    <property type="match status" value="1"/>
</dbReference>
<dbReference type="PRINTS" id="PR00981">
    <property type="entry name" value="TRNASYNTHSER"/>
</dbReference>
<evidence type="ECO:0000313" key="19">
    <source>
        <dbReference type="EMBL" id="OGC55008.1"/>
    </source>
</evidence>
<evidence type="ECO:0000256" key="17">
    <source>
        <dbReference type="SAM" id="Coils"/>
    </source>
</evidence>
<dbReference type="Pfam" id="PF02403">
    <property type="entry name" value="Seryl_tRNA_N"/>
    <property type="match status" value="1"/>
</dbReference>
<dbReference type="NCBIfam" id="TIGR00414">
    <property type="entry name" value="serS"/>
    <property type="match status" value="1"/>
</dbReference>
<keyword evidence="7" id="KW-0547">Nucleotide-binding</keyword>
<dbReference type="InterPro" id="IPR045864">
    <property type="entry name" value="aa-tRNA-synth_II/BPL/LPL"/>
</dbReference>
<dbReference type="AlphaFoldDB" id="A0A1F4VDI0"/>
<sequence>MLDIKFIRAFPDKVKYAVRVRKAKTDVDEILKLDDQRLEMLSHVESHRALRNSLSEQVSKTKVAKERAELIKEALRLKIELKKFENDLKILEGKLNEKLLYLPNIPCSNMPIGDGPDDNVELAVWTPLDGYLPKKKLGKGNSAAKYMPEANFKMKDHIELGKMHDMIDVEQSAITSGSRFCYLKNDAVLLQDALASLLKKKLVSEGFVPMMVPLLVKDRVLVGTSHFPEGRDQVYKIESDNVENRENLYLVGSSEPPLFAYFMDRTVSKMELPYKMFALTSCFRSEVGSWGKDVYGIKRVHQFDKLEMDVVTIPETSDETMEYLREINEWFLQQLQLPYRVLNKCSADAGYLASHKQYDAEVWLPSQREFMEVMTDTNATDFQARRLNIRFKDGGSTRYAHTVNDTGCAMGRMIISILDNYQKEDGTIKVPEALQKLMGKKEIS</sequence>
<dbReference type="InterPro" id="IPR015866">
    <property type="entry name" value="Ser-tRNA-synth_1_N"/>
</dbReference>
<evidence type="ECO:0000256" key="1">
    <source>
        <dbReference type="ARBA" id="ARBA00004496"/>
    </source>
</evidence>
<organism evidence="19 20">
    <name type="scientific">candidate division WWE3 bacterium RIFCSPLOWO2_01_FULL_41_18</name>
    <dbReference type="NCBI Taxonomy" id="1802625"/>
    <lineage>
        <taxon>Bacteria</taxon>
        <taxon>Katanobacteria</taxon>
    </lineage>
</organism>
<dbReference type="PROSITE" id="PS50862">
    <property type="entry name" value="AA_TRNA_LIGASE_II"/>
    <property type="match status" value="1"/>
</dbReference>
<proteinExistence type="inferred from homology"/>
<evidence type="ECO:0000256" key="12">
    <source>
        <dbReference type="ARBA" id="ARBA00047929"/>
    </source>
</evidence>
<evidence type="ECO:0000256" key="6">
    <source>
        <dbReference type="ARBA" id="ARBA00022598"/>
    </source>
</evidence>
<evidence type="ECO:0000256" key="2">
    <source>
        <dbReference type="ARBA" id="ARBA00005045"/>
    </source>
</evidence>
<keyword evidence="17" id="KW-0175">Coiled coil</keyword>
<protein>
    <recommendedName>
        <fullName evidence="11 14">Serine--tRNA ligase</fullName>
        <ecNumber evidence="4 14">6.1.1.11</ecNumber>
    </recommendedName>
</protein>
<dbReference type="Gene3D" id="3.30.930.10">
    <property type="entry name" value="Bira Bifunctional Protein, Domain 2"/>
    <property type="match status" value="1"/>
</dbReference>
<dbReference type="InterPro" id="IPR042103">
    <property type="entry name" value="SerRS_1_N_sf"/>
</dbReference>
<dbReference type="GO" id="GO:0005737">
    <property type="term" value="C:cytoplasm"/>
    <property type="evidence" value="ECO:0007669"/>
    <property type="project" value="UniProtKB-SubCell"/>
</dbReference>
<dbReference type="InterPro" id="IPR006195">
    <property type="entry name" value="aa-tRNA-synth_II"/>
</dbReference>
<evidence type="ECO:0000256" key="3">
    <source>
        <dbReference type="ARBA" id="ARBA00010728"/>
    </source>
</evidence>
<evidence type="ECO:0000256" key="10">
    <source>
        <dbReference type="ARBA" id="ARBA00023146"/>
    </source>
</evidence>
<dbReference type="InterPro" id="IPR010978">
    <property type="entry name" value="tRNA-bd_arm"/>
</dbReference>
<evidence type="ECO:0000256" key="8">
    <source>
        <dbReference type="ARBA" id="ARBA00022840"/>
    </source>
</evidence>
<keyword evidence="9" id="KW-0648">Protein biosynthesis</keyword>
<dbReference type="Pfam" id="PF00587">
    <property type="entry name" value="tRNA-synt_2b"/>
    <property type="match status" value="1"/>
</dbReference>
<evidence type="ECO:0000256" key="5">
    <source>
        <dbReference type="ARBA" id="ARBA00022490"/>
    </source>
</evidence>
<reference evidence="19 20" key="1">
    <citation type="journal article" date="2016" name="Nat. Commun.">
        <title>Thousands of microbial genomes shed light on interconnected biogeochemical processes in an aquifer system.</title>
        <authorList>
            <person name="Anantharaman K."/>
            <person name="Brown C.T."/>
            <person name="Hug L.A."/>
            <person name="Sharon I."/>
            <person name="Castelle C.J."/>
            <person name="Probst A.J."/>
            <person name="Thomas B.C."/>
            <person name="Singh A."/>
            <person name="Wilkins M.J."/>
            <person name="Karaoz U."/>
            <person name="Brodie E.L."/>
            <person name="Williams K.H."/>
            <person name="Hubbard S.S."/>
            <person name="Banfield J.F."/>
        </authorList>
    </citation>
    <scope>NUCLEOTIDE SEQUENCE [LARGE SCALE GENOMIC DNA]</scope>
</reference>
<feature type="site" description="Important for serine binding" evidence="15">
    <location>
        <position position="406"/>
    </location>
</feature>
<keyword evidence="10" id="KW-0030">Aminoacyl-tRNA synthetase</keyword>